<dbReference type="InterPro" id="IPR000742">
    <property type="entry name" value="EGF"/>
</dbReference>
<evidence type="ECO:0000256" key="1">
    <source>
        <dbReference type="PROSITE-ProRule" id="PRU00076"/>
    </source>
</evidence>
<evidence type="ECO:0000259" key="2">
    <source>
        <dbReference type="PROSITE" id="PS50026"/>
    </source>
</evidence>
<dbReference type="SMART" id="SM00181">
    <property type="entry name" value="EGF"/>
    <property type="match status" value="1"/>
</dbReference>
<dbReference type="PROSITE" id="PS50026">
    <property type="entry name" value="EGF_3"/>
    <property type="match status" value="1"/>
</dbReference>
<dbReference type="PROSITE" id="PS01186">
    <property type="entry name" value="EGF_2"/>
    <property type="match status" value="1"/>
</dbReference>
<feature type="domain" description="EGF-like" evidence="2">
    <location>
        <begin position="32"/>
        <end position="72"/>
    </location>
</feature>
<dbReference type="SUPFAM" id="SSF57196">
    <property type="entry name" value="EGF/Laminin"/>
    <property type="match status" value="1"/>
</dbReference>
<reference evidence="3" key="2">
    <citation type="submission" date="2020-11" db="EMBL/GenBank/DDBJ databases">
        <authorList>
            <person name="McCartney M.A."/>
            <person name="Auch B."/>
            <person name="Kono T."/>
            <person name="Mallez S."/>
            <person name="Becker A."/>
            <person name="Gohl D.M."/>
            <person name="Silverstein K.A.T."/>
            <person name="Koren S."/>
            <person name="Bechman K.B."/>
            <person name="Herman A."/>
            <person name="Abrahante J.E."/>
            <person name="Garbe J."/>
        </authorList>
    </citation>
    <scope>NUCLEOTIDE SEQUENCE</scope>
    <source>
        <strain evidence="3">Duluth1</strain>
        <tissue evidence="3">Whole animal</tissue>
    </source>
</reference>
<gene>
    <name evidence="3" type="ORF">DPMN_192583</name>
</gene>
<dbReference type="AlphaFoldDB" id="A0A9D4B8I0"/>
<evidence type="ECO:0000313" key="3">
    <source>
        <dbReference type="EMBL" id="KAH3693181.1"/>
    </source>
</evidence>
<comment type="caution">
    <text evidence="3">The sequence shown here is derived from an EMBL/GenBank/DDBJ whole genome shotgun (WGS) entry which is preliminary data.</text>
</comment>
<dbReference type="PROSITE" id="PS00022">
    <property type="entry name" value="EGF_1"/>
    <property type="match status" value="1"/>
</dbReference>
<feature type="disulfide bond" evidence="1">
    <location>
        <begin position="62"/>
        <end position="71"/>
    </location>
</feature>
<name>A0A9D4B8I0_DREPO</name>
<keyword evidence="1" id="KW-0245">EGF-like domain</keyword>
<comment type="caution">
    <text evidence="1">Lacks conserved residue(s) required for the propagation of feature annotation.</text>
</comment>
<dbReference type="Pfam" id="PF00008">
    <property type="entry name" value="EGF"/>
    <property type="match status" value="1"/>
</dbReference>
<reference evidence="3" key="1">
    <citation type="journal article" date="2019" name="bioRxiv">
        <title>The Genome of the Zebra Mussel, Dreissena polymorpha: A Resource for Invasive Species Research.</title>
        <authorList>
            <person name="McCartney M.A."/>
            <person name="Auch B."/>
            <person name="Kono T."/>
            <person name="Mallez S."/>
            <person name="Zhang Y."/>
            <person name="Obille A."/>
            <person name="Becker A."/>
            <person name="Abrahante J.E."/>
            <person name="Garbe J."/>
            <person name="Badalamenti J.P."/>
            <person name="Herman A."/>
            <person name="Mangelson H."/>
            <person name="Liachko I."/>
            <person name="Sullivan S."/>
            <person name="Sone E.D."/>
            <person name="Koren S."/>
            <person name="Silverstein K.A.T."/>
            <person name="Beckman K.B."/>
            <person name="Gohl D.M."/>
        </authorList>
    </citation>
    <scope>NUCLEOTIDE SEQUENCE</scope>
    <source>
        <strain evidence="3">Duluth1</strain>
        <tissue evidence="3">Whole animal</tissue>
    </source>
</reference>
<protein>
    <recommendedName>
        <fullName evidence="2">EGF-like domain-containing protein</fullName>
    </recommendedName>
</protein>
<sequence length="94" mass="9674">MLVMVCMWMPSSSAVPVSNGNGKKDSVAKSCTASSCNAMEIGLCTNGGICVKTEDCGFSCKCPNGFSGFFCTATVEASNATTPTIDVTTLPRMA</sequence>
<accession>A0A9D4B8I0</accession>
<dbReference type="Gene3D" id="2.10.25.10">
    <property type="entry name" value="Laminin"/>
    <property type="match status" value="1"/>
</dbReference>
<keyword evidence="1" id="KW-1015">Disulfide bond</keyword>
<dbReference type="Proteomes" id="UP000828390">
    <property type="component" value="Unassembled WGS sequence"/>
</dbReference>
<evidence type="ECO:0000313" key="4">
    <source>
        <dbReference type="Proteomes" id="UP000828390"/>
    </source>
</evidence>
<organism evidence="3 4">
    <name type="scientific">Dreissena polymorpha</name>
    <name type="common">Zebra mussel</name>
    <name type="synonym">Mytilus polymorpha</name>
    <dbReference type="NCBI Taxonomy" id="45954"/>
    <lineage>
        <taxon>Eukaryota</taxon>
        <taxon>Metazoa</taxon>
        <taxon>Spiralia</taxon>
        <taxon>Lophotrochozoa</taxon>
        <taxon>Mollusca</taxon>
        <taxon>Bivalvia</taxon>
        <taxon>Autobranchia</taxon>
        <taxon>Heteroconchia</taxon>
        <taxon>Euheterodonta</taxon>
        <taxon>Imparidentia</taxon>
        <taxon>Neoheterodontei</taxon>
        <taxon>Myida</taxon>
        <taxon>Dreissenoidea</taxon>
        <taxon>Dreissenidae</taxon>
        <taxon>Dreissena</taxon>
    </lineage>
</organism>
<keyword evidence="4" id="KW-1185">Reference proteome</keyword>
<dbReference type="EMBL" id="JAIWYP010000017">
    <property type="protein sequence ID" value="KAH3693181.1"/>
    <property type="molecule type" value="Genomic_DNA"/>
</dbReference>
<proteinExistence type="predicted"/>